<dbReference type="InterPro" id="IPR045427">
    <property type="entry name" value="MoxR"/>
</dbReference>
<dbReference type="Pfam" id="PF20030">
    <property type="entry name" value="bpMoxR"/>
    <property type="match status" value="1"/>
</dbReference>
<proteinExistence type="predicted"/>
<comment type="caution">
    <text evidence="2">The sequence shown here is derived from an EMBL/GenBank/DDBJ whole genome shotgun (WGS) entry which is preliminary data.</text>
</comment>
<dbReference type="InterPro" id="IPR003593">
    <property type="entry name" value="AAA+_ATPase"/>
</dbReference>
<dbReference type="SMART" id="SM00382">
    <property type="entry name" value="AAA"/>
    <property type="match status" value="1"/>
</dbReference>
<dbReference type="RefSeq" id="WP_187563942.1">
    <property type="nucleotide sequence ID" value="NZ_JACGWS010000014.1"/>
</dbReference>
<dbReference type="PANTHER" id="PTHR32204">
    <property type="entry name" value="ATPASE RAVA"/>
    <property type="match status" value="1"/>
</dbReference>
<dbReference type="CDD" id="cd00009">
    <property type="entry name" value="AAA"/>
    <property type="match status" value="1"/>
</dbReference>
<dbReference type="PANTHER" id="PTHR32204:SF0">
    <property type="entry name" value="ATPASE RAVA"/>
    <property type="match status" value="1"/>
</dbReference>
<feature type="domain" description="AAA+ ATPase" evidence="1">
    <location>
        <begin position="34"/>
        <end position="172"/>
    </location>
</feature>
<dbReference type="Gene3D" id="3.40.50.300">
    <property type="entry name" value="P-loop containing nucleotide triphosphate hydrolases"/>
    <property type="match status" value="1"/>
</dbReference>
<dbReference type="InterPro" id="IPR027417">
    <property type="entry name" value="P-loop_NTPase"/>
</dbReference>
<protein>
    <submittedName>
        <fullName evidence="2">AAA family ATPase</fullName>
    </submittedName>
</protein>
<evidence type="ECO:0000313" key="2">
    <source>
        <dbReference type="EMBL" id="MBC8756902.1"/>
    </source>
</evidence>
<keyword evidence="3" id="KW-1185">Reference proteome</keyword>
<dbReference type="InterPro" id="IPR050513">
    <property type="entry name" value="RavA_ATPases"/>
</dbReference>
<reference evidence="2 3" key="1">
    <citation type="submission" date="2020-07" db="EMBL/GenBank/DDBJ databases">
        <title>Description of Kordia aestuariivivens sp. nov., isolated from a tidal flat.</title>
        <authorList>
            <person name="Park S."/>
            <person name="Yoon J.-H."/>
        </authorList>
    </citation>
    <scope>NUCLEOTIDE SEQUENCE [LARGE SCALE GENOMIC DNA]</scope>
    <source>
        <strain evidence="2 3">YSTF-M3</strain>
    </source>
</reference>
<dbReference type="InterPro" id="IPR041538">
    <property type="entry name" value="RavA-like_AAA_lid"/>
</dbReference>
<name>A0ABR7QEA5_9FLAO</name>
<accession>A0ABR7QEA5</accession>
<evidence type="ECO:0000313" key="3">
    <source>
        <dbReference type="Proteomes" id="UP000619238"/>
    </source>
</evidence>
<organism evidence="2 3">
    <name type="scientific">Kordia aestuariivivens</name>
    <dbReference type="NCBI Taxonomy" id="2759037"/>
    <lineage>
        <taxon>Bacteria</taxon>
        <taxon>Pseudomonadati</taxon>
        <taxon>Bacteroidota</taxon>
        <taxon>Flavobacteriia</taxon>
        <taxon>Flavobacteriales</taxon>
        <taxon>Flavobacteriaceae</taxon>
        <taxon>Kordia</taxon>
    </lineage>
</organism>
<dbReference type="Pfam" id="PF17868">
    <property type="entry name" value="AAA_lid_8"/>
    <property type="match status" value="1"/>
</dbReference>
<dbReference type="Proteomes" id="UP000619238">
    <property type="component" value="Unassembled WGS sequence"/>
</dbReference>
<evidence type="ECO:0000259" key="1">
    <source>
        <dbReference type="SMART" id="SM00382"/>
    </source>
</evidence>
<sequence>MNETKKLRTILEEIKNVFVGKDEVIDLLGIGLLARENVFLLGPPGTAKSAIVKQLSSHVIGGINFDYLLTRFTEPNEIFGPLDIRLLKEGELVTNTDGMLPEASLVFLDEIFNANSAILNSLLMALNEKIFRRGKETKKIPALMFISASNLLPDDEALAALLDRFLIRLKVDNVKPDRLEEVLLAGWKLERNEQQEQTLISPDEVKVLQTKVKEVDLSPIRSSYIELIHSLRNTGIEVSDRRAVKMQNLVAASAMLCDRQEAILSDLWVLKYIWSTEEQIETLQATVNALIEKEETNERSHPQAFFNKAPNPEELMSEVTNLKTKFSNQEISLQELNVIKDKLRYLQNRTDWIKDQQKKQYINTEIDQLWKQILHKV</sequence>
<gene>
    <name evidence="2" type="ORF">H2O64_19670</name>
</gene>
<dbReference type="SUPFAM" id="SSF52540">
    <property type="entry name" value="P-loop containing nucleoside triphosphate hydrolases"/>
    <property type="match status" value="1"/>
</dbReference>
<dbReference type="EMBL" id="JACGWS010000014">
    <property type="protein sequence ID" value="MBC8756902.1"/>
    <property type="molecule type" value="Genomic_DNA"/>
</dbReference>